<dbReference type="GeneID" id="102301785"/>
<dbReference type="RefSeq" id="XP_005917950.1">
    <property type="nucleotide sequence ID" value="XM_005917888.3"/>
</dbReference>
<dbReference type="STRING" id="8153.ENSHBUP00000010589"/>
<evidence type="ECO:0000256" key="1">
    <source>
        <dbReference type="SAM" id="MobiDB-lite"/>
    </source>
</evidence>
<dbReference type="AlphaFoldDB" id="A0A3Q2VHS4"/>
<reference evidence="2" key="1">
    <citation type="submission" date="2025-08" db="UniProtKB">
        <authorList>
            <consortium name="Ensembl"/>
        </authorList>
    </citation>
    <scope>IDENTIFICATION</scope>
</reference>
<reference evidence="2" key="2">
    <citation type="submission" date="2025-09" db="UniProtKB">
        <authorList>
            <consortium name="Ensembl"/>
        </authorList>
    </citation>
    <scope>IDENTIFICATION</scope>
</reference>
<accession>A0A3Q2VHS4</accession>
<feature type="compositionally biased region" description="Polar residues" evidence="1">
    <location>
        <begin position="410"/>
        <end position="433"/>
    </location>
</feature>
<feature type="region of interest" description="Disordered" evidence="1">
    <location>
        <begin position="61"/>
        <end position="115"/>
    </location>
</feature>
<organism evidence="2 3">
    <name type="scientific">Haplochromis burtoni</name>
    <name type="common">Burton's mouthbrooder</name>
    <name type="synonym">Chromis burtoni</name>
    <dbReference type="NCBI Taxonomy" id="8153"/>
    <lineage>
        <taxon>Eukaryota</taxon>
        <taxon>Metazoa</taxon>
        <taxon>Chordata</taxon>
        <taxon>Craniata</taxon>
        <taxon>Vertebrata</taxon>
        <taxon>Euteleostomi</taxon>
        <taxon>Actinopterygii</taxon>
        <taxon>Neopterygii</taxon>
        <taxon>Teleostei</taxon>
        <taxon>Neoteleostei</taxon>
        <taxon>Acanthomorphata</taxon>
        <taxon>Ovalentaria</taxon>
        <taxon>Cichlomorphae</taxon>
        <taxon>Cichliformes</taxon>
        <taxon>Cichlidae</taxon>
        <taxon>African cichlids</taxon>
        <taxon>Pseudocrenilabrinae</taxon>
        <taxon>Haplochromini</taxon>
        <taxon>Haplochromis</taxon>
    </lineage>
</organism>
<dbReference type="InterPro" id="IPR026152">
    <property type="entry name" value="SARG"/>
</dbReference>
<dbReference type="PANTHER" id="PTHR21555">
    <property type="entry name" value="SPECIFICALLY ANDROGEN-REGULATED GENE PROTEIN"/>
    <property type="match status" value="1"/>
</dbReference>
<dbReference type="Proteomes" id="UP000264840">
    <property type="component" value="Unplaced"/>
</dbReference>
<feature type="compositionally biased region" description="Polar residues" evidence="1">
    <location>
        <begin position="152"/>
        <end position="164"/>
    </location>
</feature>
<feature type="region of interest" description="Disordered" evidence="1">
    <location>
        <begin position="237"/>
        <end position="302"/>
    </location>
</feature>
<dbReference type="Pfam" id="PF15385">
    <property type="entry name" value="SARG"/>
    <property type="match status" value="1"/>
</dbReference>
<evidence type="ECO:0000313" key="2">
    <source>
        <dbReference type="Ensembl" id="ENSHBUP00000010589.1"/>
    </source>
</evidence>
<feature type="compositionally biased region" description="Polar residues" evidence="1">
    <location>
        <begin position="280"/>
        <end position="300"/>
    </location>
</feature>
<dbReference type="PANTHER" id="PTHR21555:SF1">
    <property type="entry name" value="SPECIFICALLY ANDROGEN-REGULATED GENE PROTEIN"/>
    <property type="match status" value="1"/>
</dbReference>
<feature type="region of interest" description="Disordered" evidence="1">
    <location>
        <begin position="318"/>
        <end position="458"/>
    </location>
</feature>
<keyword evidence="3" id="KW-1185">Reference proteome</keyword>
<dbReference type="Ensembl" id="ENSHBUT00000031769.1">
    <property type="protein sequence ID" value="ENSHBUP00000010589.1"/>
    <property type="gene ID" value="ENSHBUG00000012157.1"/>
</dbReference>
<dbReference type="GeneTree" id="ENSGT00390000017874"/>
<feature type="compositionally biased region" description="Acidic residues" evidence="1">
    <location>
        <begin position="61"/>
        <end position="75"/>
    </location>
</feature>
<protein>
    <submittedName>
        <fullName evidence="2">Zgc:158258</fullName>
    </submittedName>
</protein>
<name>A0A3Q2VHS4_HAPBU</name>
<feature type="compositionally biased region" description="Polar residues" evidence="1">
    <location>
        <begin position="353"/>
        <end position="386"/>
    </location>
</feature>
<sequence>MPISDTWPGDTGMETMNGMESAGSCDSVVSVNSGFSDDSLEHLSAEERACLMFLEETIESLDTEEDSGVSNDEPEQLPSSSNLATKVANLSASMSKSNLDDSQTSTNHQKPINKNFDARPMHSYLVPTPLLVASSTSCSVLGTKPGTPAVKTASSKPQFTSKSNKPGYKDNQKAVFRPTSSEANVIPPSTKPSVRTAEGPLPRGPLSYDALVHLRRSASTKKTPLCPTVDHTIDSEKCHSAPVEGPTLGNLQRSDKSQSEVSKSKKGPPVVPPKPKKFPTNISAKTQNEESIISDSSYSVKNVADPQVVRVEALQKLGLLKGQDAENDKVTPLPTPKPNSSLGVTADKFTRGPANSNPSRSQSFCNAQVPKESNNRPLQTSANLRQYTKHDQRPGSASHPAQSKGKRTANLEQSATLDNCRSSGNTSEPQSIKSAKPVTTTRTTTTAPPVPQKTSNSVGYTVMVVPGMGGDRKEALKKLGLLKD</sequence>
<dbReference type="OMA" id="NGMESAG"/>
<evidence type="ECO:0000313" key="3">
    <source>
        <dbReference type="Proteomes" id="UP000264840"/>
    </source>
</evidence>
<feature type="compositionally biased region" description="Polar residues" evidence="1">
    <location>
        <begin position="77"/>
        <end position="112"/>
    </location>
</feature>
<proteinExistence type="predicted"/>
<dbReference type="OrthoDB" id="9898538at2759"/>
<feature type="region of interest" description="Disordered" evidence="1">
    <location>
        <begin position="145"/>
        <end position="204"/>
    </location>
</feature>